<proteinExistence type="predicted"/>
<evidence type="ECO:0000256" key="1">
    <source>
        <dbReference type="SAM" id="Phobius"/>
    </source>
</evidence>
<feature type="transmembrane region" description="Helical" evidence="1">
    <location>
        <begin position="313"/>
        <end position="331"/>
    </location>
</feature>
<accession>A0A6J6Z1H3</accession>
<feature type="transmembrane region" description="Helical" evidence="1">
    <location>
        <begin position="23"/>
        <end position="42"/>
    </location>
</feature>
<feature type="transmembrane region" description="Helical" evidence="1">
    <location>
        <begin position="394"/>
        <end position="415"/>
    </location>
</feature>
<feature type="transmembrane region" description="Helical" evidence="1">
    <location>
        <begin position="461"/>
        <end position="487"/>
    </location>
</feature>
<feature type="transmembrane region" description="Helical" evidence="1">
    <location>
        <begin position="203"/>
        <end position="234"/>
    </location>
</feature>
<protein>
    <submittedName>
        <fullName evidence="2">Unannotated protein</fullName>
    </submittedName>
</protein>
<feature type="transmembrane region" description="Helical" evidence="1">
    <location>
        <begin position="124"/>
        <end position="145"/>
    </location>
</feature>
<keyword evidence="1" id="KW-0472">Membrane</keyword>
<organism evidence="2">
    <name type="scientific">freshwater metagenome</name>
    <dbReference type="NCBI Taxonomy" id="449393"/>
    <lineage>
        <taxon>unclassified sequences</taxon>
        <taxon>metagenomes</taxon>
        <taxon>ecological metagenomes</taxon>
    </lineage>
</organism>
<feature type="transmembrane region" description="Helical" evidence="1">
    <location>
        <begin position="178"/>
        <end position="197"/>
    </location>
</feature>
<evidence type="ECO:0000313" key="2">
    <source>
        <dbReference type="EMBL" id="CAB4814323.1"/>
    </source>
</evidence>
<dbReference type="AlphaFoldDB" id="A0A6J6Z1H3"/>
<feature type="transmembrane region" description="Helical" evidence="1">
    <location>
        <begin position="340"/>
        <end position="358"/>
    </location>
</feature>
<dbReference type="EMBL" id="CAFAAI010000366">
    <property type="protein sequence ID" value="CAB4814323.1"/>
    <property type="molecule type" value="Genomic_DNA"/>
</dbReference>
<keyword evidence="1" id="KW-0812">Transmembrane</keyword>
<feature type="transmembrane region" description="Helical" evidence="1">
    <location>
        <begin position="370"/>
        <end position="387"/>
    </location>
</feature>
<gene>
    <name evidence="2" type="ORF">UFOPK2992_01784</name>
</gene>
<keyword evidence="1" id="KW-1133">Transmembrane helix</keyword>
<feature type="transmembrane region" description="Helical" evidence="1">
    <location>
        <begin position="246"/>
        <end position="268"/>
    </location>
</feature>
<name>A0A6J6Z1H3_9ZZZZ</name>
<reference evidence="2" key="1">
    <citation type="submission" date="2020-05" db="EMBL/GenBank/DDBJ databases">
        <authorList>
            <person name="Chiriac C."/>
            <person name="Salcher M."/>
            <person name="Ghai R."/>
            <person name="Kavagutti S V."/>
        </authorList>
    </citation>
    <scope>NUCLEOTIDE SEQUENCE</scope>
</reference>
<sequence length="494" mass="53978">MIVADTELTPTEPALNHTLTRRALWLLGATVFVATCFLSQPITGWNSNSRLDLVFAVVDHHRLTIDEYQATKPFDTGDKALFNGHYYSDKTIGVSVVALPMYVAIRGVSKLFNVHPGFQLVQYLLTRWAVSLPAAVAAMLLANLLVRLRAIPRRAILVTAGVFFGSMLFGYSTVFFPYLNGIAACLGALTIVLAPPVTAKRAAWVGLLLGSALIFDLTFVIAVAVIGVLFLLGLRGRGVGGVVGPIAAAAVAAALPIAAFTIYSMVIFGKPTIPYQYEASKFFRDNMARGVMGVTSPKRDVMWFLSFHAYRGVLFWSPWLVPLIVCCIWLIKNDKRLRPIAIASLATLVSYFVFNSAYCEWWGGATMGPRLMIPMFAVVPLGLVAVCRADSPRWLRYSVAATMTIAVGLCLPVAMVDPQTKQGNARDLLMGIHHGARLRVVQIEVLKDFYRLFWINIKPVAGIPIVFSFIACMTVIAGGTGFAYYIARRAEATS</sequence>